<dbReference type="PANTHER" id="PTHR32266">
    <property type="entry name" value="NICOTIANAMINE SYNTHASE 3"/>
    <property type="match status" value="1"/>
</dbReference>
<dbReference type="PANTHER" id="PTHR32266:SF12">
    <property type="entry name" value="NICOTIANAMINE SYNTHASE 3"/>
    <property type="match status" value="1"/>
</dbReference>
<reference evidence="4 5" key="1">
    <citation type="journal article" date="2024" name="Commun. Biol.">
        <title>Comparative genomic analysis of thermophilic fungi reveals convergent evolutionary adaptations and gene losses.</title>
        <authorList>
            <person name="Steindorff A.S."/>
            <person name="Aguilar-Pontes M.V."/>
            <person name="Robinson A.J."/>
            <person name="Andreopoulos B."/>
            <person name="LaButti K."/>
            <person name="Kuo A."/>
            <person name="Mondo S."/>
            <person name="Riley R."/>
            <person name="Otillar R."/>
            <person name="Haridas S."/>
            <person name="Lipzen A."/>
            <person name="Grimwood J."/>
            <person name="Schmutz J."/>
            <person name="Clum A."/>
            <person name="Reid I.D."/>
            <person name="Moisan M.C."/>
            <person name="Butler G."/>
            <person name="Nguyen T.T.M."/>
            <person name="Dewar K."/>
            <person name="Conant G."/>
            <person name="Drula E."/>
            <person name="Henrissat B."/>
            <person name="Hansel C."/>
            <person name="Singer S."/>
            <person name="Hutchinson M.I."/>
            <person name="de Vries R.P."/>
            <person name="Natvig D.O."/>
            <person name="Powell A.J."/>
            <person name="Tsang A."/>
            <person name="Grigoriev I.V."/>
        </authorList>
    </citation>
    <scope>NUCLEOTIDE SEQUENCE [LARGE SCALE GENOMIC DNA]</scope>
    <source>
        <strain evidence="4 5">CBS 494.80</strain>
    </source>
</reference>
<evidence type="ECO:0000256" key="3">
    <source>
        <dbReference type="ARBA" id="ARBA00022691"/>
    </source>
</evidence>
<dbReference type="Pfam" id="PF03059">
    <property type="entry name" value="NAS"/>
    <property type="match status" value="1"/>
</dbReference>
<dbReference type="Gene3D" id="3.40.50.150">
    <property type="entry name" value="Vaccinia Virus protein VP39"/>
    <property type="match status" value="1"/>
</dbReference>
<evidence type="ECO:0008006" key="6">
    <source>
        <dbReference type="Google" id="ProtNLM"/>
    </source>
</evidence>
<evidence type="ECO:0000313" key="5">
    <source>
        <dbReference type="Proteomes" id="UP001595075"/>
    </source>
</evidence>
<keyword evidence="2" id="KW-0808">Transferase</keyword>
<gene>
    <name evidence="4" type="ORF">VTL71DRAFT_10097</name>
</gene>
<dbReference type="SUPFAM" id="SSF53335">
    <property type="entry name" value="S-adenosyl-L-methionine-dependent methyltransferases"/>
    <property type="match status" value="1"/>
</dbReference>
<comment type="similarity">
    <text evidence="1">Belongs to the nicotianamine synthase (NAS)-like family.</text>
</comment>
<keyword evidence="5" id="KW-1185">Reference proteome</keyword>
<keyword evidence="3" id="KW-0949">S-adenosyl-L-methionine</keyword>
<evidence type="ECO:0000256" key="1">
    <source>
        <dbReference type="ARBA" id="ARBA00007009"/>
    </source>
</evidence>
<organism evidence="4 5">
    <name type="scientific">Oculimacula yallundae</name>
    <dbReference type="NCBI Taxonomy" id="86028"/>
    <lineage>
        <taxon>Eukaryota</taxon>
        <taxon>Fungi</taxon>
        <taxon>Dikarya</taxon>
        <taxon>Ascomycota</taxon>
        <taxon>Pezizomycotina</taxon>
        <taxon>Leotiomycetes</taxon>
        <taxon>Helotiales</taxon>
        <taxon>Ploettnerulaceae</taxon>
        <taxon>Oculimacula</taxon>
    </lineage>
</organism>
<protein>
    <recommendedName>
        <fullName evidence="6">Nicotianamine synthase</fullName>
    </recommendedName>
</protein>
<accession>A0ABR4BR92</accession>
<dbReference type="EMBL" id="JAZHXI010000025">
    <property type="protein sequence ID" value="KAL2059942.1"/>
    <property type="molecule type" value="Genomic_DNA"/>
</dbReference>
<dbReference type="Proteomes" id="UP001595075">
    <property type="component" value="Unassembled WGS sequence"/>
</dbReference>
<dbReference type="InterPro" id="IPR029063">
    <property type="entry name" value="SAM-dependent_MTases_sf"/>
</dbReference>
<evidence type="ECO:0000256" key="2">
    <source>
        <dbReference type="ARBA" id="ARBA00022679"/>
    </source>
</evidence>
<dbReference type="InterPro" id="IPR004298">
    <property type="entry name" value="Nicotian_synth"/>
</dbReference>
<sequence>MAFLLSNFLAACRLKPESEFKPHITSTSITHMTTKRGPSNEAAENLISELLKIHGRLDAIGADNLKPCEEVNLLFGQLVGLCIRTTSESVTNKVLNDSRIVAILPSLHQLCAISECHLESYWARQISIPDPSLSSEPLTSSQAYARLRSFPYYSNYTDLTRMELSALSSLLNTTSPPLRRKFAFIGSGPLPLTSLCINQTAQSFNFTSPQSERYPIEVLNIDINPHAISQSKTLCDLLGSRASGMTFHCSPANSPTLDLSPFDVVYLAALVGSTQAEKEILLESVVGRMREGAYLVVRSAERLRRLLYPEFDPTTEKVLSCLEICLAVHPYNHVVNSVIIGRVKSRTGTNVLQ</sequence>
<name>A0ABR4BR92_9HELO</name>
<comment type="caution">
    <text evidence="4">The sequence shown here is derived from an EMBL/GenBank/DDBJ whole genome shotgun (WGS) entry which is preliminary data.</text>
</comment>
<proteinExistence type="inferred from homology"/>
<evidence type="ECO:0000313" key="4">
    <source>
        <dbReference type="EMBL" id="KAL2059942.1"/>
    </source>
</evidence>
<dbReference type="PROSITE" id="PS51142">
    <property type="entry name" value="NAS"/>
    <property type="match status" value="1"/>
</dbReference>